<dbReference type="SUPFAM" id="SSF48150">
    <property type="entry name" value="DNA-glycosylase"/>
    <property type="match status" value="1"/>
</dbReference>
<dbReference type="InterPro" id="IPR011257">
    <property type="entry name" value="DNA_glycosylase"/>
</dbReference>
<evidence type="ECO:0000256" key="12">
    <source>
        <dbReference type="ARBA" id="ARBA00023204"/>
    </source>
</evidence>
<proteinExistence type="inferred from homology"/>
<comment type="cofactor">
    <cofactor evidence="14">
        <name>[4Fe-4S] cluster</name>
        <dbReference type="ChEBI" id="CHEBI:49883"/>
    </cofactor>
    <text evidence="14">Binds 1 [4Fe-4S] cluster.</text>
</comment>
<dbReference type="Pfam" id="PF00633">
    <property type="entry name" value="HHH"/>
    <property type="match status" value="1"/>
</dbReference>
<gene>
    <name evidence="16" type="ORF">SAMN04489711_114110</name>
</gene>
<keyword evidence="7" id="KW-0479">Metal-binding</keyword>
<dbReference type="STRING" id="1177982.SAMN04489711_114110"/>
<sequence length="358" mass="39279">MSVQNEDIATLVVRWQASHGRNHLPWQNTRDPYRVWLSEVMLQQTQVATVLDYYARFLARFPDVRALAEAPQDDVLALWAGLGYYSRARNLHACARQVMERHGGAFPRTVEELSALPGIGRSTAGAIASFCFGVRAPILDANVRRVLTRVLGFDADLAVAKNERQLWAQAEALLPTQDLATSMPRYTQGLMDLGASICSPRKPACIVCPLNAACVARAEGNPEDYPVRTRKLNRSSQAWWLLLLRDAGGRLWLERRPQAGIWAGLYCPPAFEDRAALSGAVGAGDGDDGALHDLPASLHVLTHRDLHLHPVLVAQEEVSGRMAGEGEGSGSGWFDRAQWQALGLPAPIRKMLEALPLA</sequence>
<dbReference type="RefSeq" id="WP_092940804.1">
    <property type="nucleotide sequence ID" value="NZ_FONX01000014.1"/>
</dbReference>
<dbReference type="InterPro" id="IPR005760">
    <property type="entry name" value="A/G_AdeGlyc_MutY"/>
</dbReference>
<dbReference type="CDD" id="cd00056">
    <property type="entry name" value="ENDO3c"/>
    <property type="match status" value="1"/>
</dbReference>
<dbReference type="Pfam" id="PF00730">
    <property type="entry name" value="HhH-GPD"/>
    <property type="match status" value="1"/>
</dbReference>
<evidence type="ECO:0000256" key="4">
    <source>
        <dbReference type="ARBA" id="ARBA00012045"/>
    </source>
</evidence>
<evidence type="ECO:0000256" key="11">
    <source>
        <dbReference type="ARBA" id="ARBA00023014"/>
    </source>
</evidence>
<dbReference type="PROSITE" id="PS00764">
    <property type="entry name" value="ENDONUCLEASE_III_1"/>
    <property type="match status" value="1"/>
</dbReference>
<dbReference type="GO" id="GO:0035485">
    <property type="term" value="F:adenine/guanine mispair binding"/>
    <property type="evidence" value="ECO:0007669"/>
    <property type="project" value="TreeGrafter"/>
</dbReference>
<evidence type="ECO:0000256" key="2">
    <source>
        <dbReference type="ARBA" id="ARBA00002933"/>
    </source>
</evidence>
<dbReference type="GO" id="GO:0032357">
    <property type="term" value="F:oxidized purine DNA binding"/>
    <property type="evidence" value="ECO:0007669"/>
    <property type="project" value="TreeGrafter"/>
</dbReference>
<dbReference type="InterPro" id="IPR044298">
    <property type="entry name" value="MIG/MutY"/>
</dbReference>
<dbReference type="EMBL" id="FONX01000014">
    <property type="protein sequence ID" value="SFF15340.1"/>
    <property type="molecule type" value="Genomic_DNA"/>
</dbReference>
<keyword evidence="6" id="KW-0004">4Fe-4S</keyword>
<comment type="similarity">
    <text evidence="3 14">Belongs to the Nth/MutY family.</text>
</comment>
<dbReference type="Proteomes" id="UP000199119">
    <property type="component" value="Unassembled WGS sequence"/>
</dbReference>
<dbReference type="InterPro" id="IPR015797">
    <property type="entry name" value="NUDIX_hydrolase-like_dom_sf"/>
</dbReference>
<keyword evidence="11" id="KW-0411">Iron-sulfur</keyword>
<dbReference type="GO" id="GO:0000701">
    <property type="term" value="F:purine-specific mismatch base pair DNA N-glycosylase activity"/>
    <property type="evidence" value="ECO:0007669"/>
    <property type="project" value="UniProtKB-EC"/>
</dbReference>
<dbReference type="GO" id="GO:0046872">
    <property type="term" value="F:metal ion binding"/>
    <property type="evidence" value="ECO:0007669"/>
    <property type="project" value="UniProtKB-UniRule"/>
</dbReference>
<dbReference type="GO" id="GO:0006298">
    <property type="term" value="P:mismatch repair"/>
    <property type="evidence" value="ECO:0007669"/>
    <property type="project" value="TreeGrafter"/>
</dbReference>
<keyword evidence="8 14" id="KW-0227">DNA damage</keyword>
<evidence type="ECO:0000256" key="1">
    <source>
        <dbReference type="ARBA" id="ARBA00000843"/>
    </source>
</evidence>
<comment type="catalytic activity">
    <reaction evidence="1 14">
        <text>Hydrolyzes free adenine bases from 7,8-dihydro-8-oxoguanine:adenine mismatched double-stranded DNA, leaving an apurinic site.</text>
        <dbReference type="EC" id="3.2.2.31"/>
    </reaction>
</comment>
<dbReference type="EC" id="3.2.2.31" evidence="4 14"/>
<dbReference type="NCBIfam" id="TIGR01084">
    <property type="entry name" value="mutY"/>
    <property type="match status" value="1"/>
</dbReference>
<dbReference type="Pfam" id="PF14815">
    <property type="entry name" value="NUDIX_4"/>
    <property type="match status" value="1"/>
</dbReference>
<dbReference type="GO" id="GO:0051539">
    <property type="term" value="F:4 iron, 4 sulfur cluster binding"/>
    <property type="evidence" value="ECO:0007669"/>
    <property type="project" value="UniProtKB-UniRule"/>
</dbReference>
<evidence type="ECO:0000256" key="14">
    <source>
        <dbReference type="RuleBase" id="RU365096"/>
    </source>
</evidence>
<evidence type="ECO:0000259" key="15">
    <source>
        <dbReference type="SMART" id="SM00478"/>
    </source>
</evidence>
<dbReference type="CDD" id="cd03431">
    <property type="entry name" value="NUDIX_DNA_Glycosylase_C-MutY"/>
    <property type="match status" value="1"/>
</dbReference>
<feature type="domain" description="HhH-GPD" evidence="15">
    <location>
        <begin position="41"/>
        <end position="196"/>
    </location>
</feature>
<reference evidence="17" key="1">
    <citation type="submission" date="2016-10" db="EMBL/GenBank/DDBJ databases">
        <authorList>
            <person name="Varghese N."/>
            <person name="Submissions S."/>
        </authorList>
    </citation>
    <scope>NUCLEOTIDE SEQUENCE [LARGE SCALE GENOMIC DNA]</scope>
    <source>
        <strain evidence="17">DSM 27981</strain>
    </source>
</reference>
<keyword evidence="10 14" id="KW-0408">Iron</keyword>
<dbReference type="SUPFAM" id="SSF55811">
    <property type="entry name" value="Nudix"/>
    <property type="match status" value="1"/>
</dbReference>
<dbReference type="PANTHER" id="PTHR42944">
    <property type="entry name" value="ADENINE DNA GLYCOSYLASE"/>
    <property type="match status" value="1"/>
</dbReference>
<dbReference type="InterPro" id="IPR004035">
    <property type="entry name" value="Endouclease-III_FeS-bd_BS"/>
</dbReference>
<keyword evidence="12" id="KW-0234">DNA repair</keyword>
<evidence type="ECO:0000256" key="5">
    <source>
        <dbReference type="ARBA" id="ARBA00022023"/>
    </source>
</evidence>
<evidence type="ECO:0000256" key="10">
    <source>
        <dbReference type="ARBA" id="ARBA00023004"/>
    </source>
</evidence>
<name>A0A1I2GEC1_9BURK</name>
<dbReference type="OrthoDB" id="9802365at2"/>
<dbReference type="AlphaFoldDB" id="A0A1I2GEC1"/>
<evidence type="ECO:0000256" key="3">
    <source>
        <dbReference type="ARBA" id="ARBA00008343"/>
    </source>
</evidence>
<evidence type="ECO:0000256" key="6">
    <source>
        <dbReference type="ARBA" id="ARBA00022485"/>
    </source>
</evidence>
<evidence type="ECO:0000256" key="9">
    <source>
        <dbReference type="ARBA" id="ARBA00022801"/>
    </source>
</evidence>
<dbReference type="InterPro" id="IPR023170">
    <property type="entry name" value="HhH_base_excis_C"/>
</dbReference>
<dbReference type="InterPro" id="IPR003265">
    <property type="entry name" value="HhH-GPD_domain"/>
</dbReference>
<dbReference type="InterPro" id="IPR029119">
    <property type="entry name" value="MutY_C"/>
</dbReference>
<comment type="function">
    <text evidence="2">Adenine glycosylase active on G-A mispairs. MutY also corrects error-prone DNA synthesis past GO lesions which are due to the oxidatively damaged form of guanine: 7,8-dihydro-8-oxoguanine (8-oxo-dGTP).</text>
</comment>
<accession>A0A1I2GEC1</accession>
<keyword evidence="13 14" id="KW-0326">Glycosidase</keyword>
<protein>
    <recommendedName>
        <fullName evidence="5 14">Adenine DNA glycosylase</fullName>
        <ecNumber evidence="4 14">3.2.2.31</ecNumber>
    </recommendedName>
</protein>
<dbReference type="FunFam" id="1.10.340.30:FF:000002">
    <property type="entry name" value="Adenine DNA glycosylase"/>
    <property type="match status" value="1"/>
</dbReference>
<organism evidence="16 17">
    <name type="scientific">Paracidovorax wautersii</name>
    <dbReference type="NCBI Taxonomy" id="1177982"/>
    <lineage>
        <taxon>Bacteria</taxon>
        <taxon>Pseudomonadati</taxon>
        <taxon>Pseudomonadota</taxon>
        <taxon>Betaproteobacteria</taxon>
        <taxon>Burkholderiales</taxon>
        <taxon>Comamonadaceae</taxon>
        <taxon>Paracidovorax</taxon>
    </lineage>
</organism>
<dbReference type="PANTHER" id="PTHR42944:SF1">
    <property type="entry name" value="ADENINE DNA GLYCOSYLASE"/>
    <property type="match status" value="1"/>
</dbReference>
<keyword evidence="17" id="KW-1185">Reference proteome</keyword>
<dbReference type="GO" id="GO:0006284">
    <property type="term" value="P:base-excision repair"/>
    <property type="evidence" value="ECO:0007669"/>
    <property type="project" value="UniProtKB-UniRule"/>
</dbReference>
<evidence type="ECO:0000256" key="13">
    <source>
        <dbReference type="ARBA" id="ARBA00023295"/>
    </source>
</evidence>
<dbReference type="SMART" id="SM00478">
    <property type="entry name" value="ENDO3c"/>
    <property type="match status" value="1"/>
</dbReference>
<keyword evidence="9" id="KW-0378">Hydrolase</keyword>
<evidence type="ECO:0000313" key="17">
    <source>
        <dbReference type="Proteomes" id="UP000199119"/>
    </source>
</evidence>
<dbReference type="Gene3D" id="1.10.340.30">
    <property type="entry name" value="Hypothetical protein, domain 2"/>
    <property type="match status" value="1"/>
</dbReference>
<evidence type="ECO:0000256" key="7">
    <source>
        <dbReference type="ARBA" id="ARBA00022723"/>
    </source>
</evidence>
<dbReference type="Gene3D" id="3.90.79.10">
    <property type="entry name" value="Nucleoside Triphosphate Pyrophosphohydrolase"/>
    <property type="match status" value="1"/>
</dbReference>
<dbReference type="Gene3D" id="1.10.1670.10">
    <property type="entry name" value="Helix-hairpin-Helix base-excision DNA repair enzymes (C-terminal)"/>
    <property type="match status" value="1"/>
</dbReference>
<evidence type="ECO:0000313" key="16">
    <source>
        <dbReference type="EMBL" id="SFF15340.1"/>
    </source>
</evidence>
<dbReference type="InterPro" id="IPR000445">
    <property type="entry name" value="HhH_motif"/>
</dbReference>
<evidence type="ECO:0000256" key="8">
    <source>
        <dbReference type="ARBA" id="ARBA00022763"/>
    </source>
</evidence>
<dbReference type="GO" id="GO:0034039">
    <property type="term" value="F:8-oxo-7,8-dihydroguanine DNA N-glycosylase activity"/>
    <property type="evidence" value="ECO:0007669"/>
    <property type="project" value="TreeGrafter"/>
</dbReference>